<dbReference type="PROSITE" id="PS50011">
    <property type="entry name" value="PROTEIN_KINASE_DOM"/>
    <property type="match status" value="1"/>
</dbReference>
<comment type="subunit">
    <text evidence="2">Component of the EKC/KEOPS complex composed of at least BUD32, CGI121, GON7, KAE1 and PCC1; the whole complex dimerizes.</text>
</comment>
<dbReference type="PANTHER" id="PTHR24198">
    <property type="entry name" value="ANKYRIN REPEAT AND PROTEIN KINASE DOMAIN-CONTAINING PROTEIN"/>
    <property type="match status" value="1"/>
</dbReference>
<dbReference type="Pfam" id="PF00023">
    <property type="entry name" value="Ank"/>
    <property type="match status" value="1"/>
</dbReference>
<evidence type="ECO:0000256" key="7">
    <source>
        <dbReference type="ARBA" id="ARBA00023043"/>
    </source>
</evidence>
<name>A0A9P6VPZ3_9HELO</name>
<evidence type="ECO:0000256" key="8">
    <source>
        <dbReference type="ARBA" id="ARBA00030980"/>
    </source>
</evidence>
<feature type="domain" description="Protein kinase" evidence="13">
    <location>
        <begin position="77"/>
        <end position="381"/>
    </location>
</feature>
<dbReference type="InterPro" id="IPR002110">
    <property type="entry name" value="Ankyrin_rpt"/>
</dbReference>
<dbReference type="OrthoDB" id="3253298at2759"/>
<sequence>MSTFQYQSTFDTTSFVEDRSSSILDTPHETPATSSDSGTEHSPAGDLASFVCHIAYLENQLRNDAGTIFFDADSEVFGSKVDIGQGASFRVQRAEWRRKFVDIQSSSENRWGRYVALKAVRPKVDDKAVDWRDVLLEVRALLHEPLRYHPNIVRLIGLGWGPSADSASIYPQLILEFSEIGSMEALQQDSAPLPFAIKQKLCYDVGRGLSILHACGIVHGDLTHRNVLIYKSKVTTPGLPFTAKLSDFGGSIMDMAINHKHSLRMSTWPYSAPELGKALTADGIKKTDVYSFGVLIWRTFLDCTNILQTFGLTGEKTPQAEDQVSELKRNEGFLVGAKRSIYAYAASKSVREEATLMILHTLESTVQRDPSVRDLARTQWILRGLSPGLRPNLSFPESGEFNFEPLRLKNILDWPQQERIVKEFKRAAVINPHEAPVELQPFMASFYLFQCYLTEFGVSFDAQELCHWLAKATEPDESGGIVYYAQAWLWRVCNAFGTRCPEPLSKLETYFRLSIMRGHRNCVSDGEKIIANLHDHDLEKKWRQILKDGQYVFRTMTSGLGMPYFANRKLRRPYDLDDLPELDRLIQEELGVDYGHCLKGNQATTAQDMSDSDNVPKPRNFESIFVNHIGHGLLHFAASLGNVQALRHLTSKYQVDIDIRDQTAHETPLVCACRGGHFESAMFLLEVGAIPNAGEFGIESPLSWLSSFGSQEMQKIAQKLVDAGAIVDGGGTHTLRPDVRPIWADWEHLMSISVTPLGRAVIMNNLEAVKVLLSHGANPLTSPDRKRSNSGENSVQLAAVLNVPEILEVLILYLNSKPDEQATIFDEGEMLQVAHKATITPFDTTSLQSRIVRHGPKYKAAMFNTLRLLRTNKEKYSSDWKLAGNPKAPGGSVLCMEAKLGNTDIVEHLIELGHSPNGSPGHRPLAEAVKHNQEPIFRVLIGQGANIFVKCSEDNGSQLSLLQICADRPKTARPGLFIAEYLLQKGVSVDPLQDGSPSALVFAMRNQDFKLANLLLANGADVNFTYQLGKDGPWMTILGELTQTHTVGSLKAIEYLLSLDNKTGVPERNTGAPENLLAQLDLKSSNDSRQAPGFIVDKTNNLSVFQILATCSQDTINNTAQLSARIIGTLLKYFKGPEYINFTHPVYGTALCLASITSNVHMVSALLEVKARTDISATPVGLPSQLKAKLGQTEEPAVPKNLALSVLSNLATEIHEATQPNDSRPLSPSSLAIIRDNITILEMLPGPDGVVDVAASALLGQLSQKIKELAKRSNTSRAAWTEGEGNMPVDLSVLKEFDELPWKEGEEMGSEQAIQTMLKYVR</sequence>
<comment type="caution">
    <text evidence="14">The sequence shown here is derived from an EMBL/GenBank/DDBJ whole genome shotgun (WGS) entry which is preliminary data.</text>
</comment>
<dbReference type="InterPro" id="IPR036770">
    <property type="entry name" value="Ankyrin_rpt-contain_sf"/>
</dbReference>
<feature type="region of interest" description="Disordered" evidence="12">
    <location>
        <begin position="17"/>
        <end position="42"/>
    </location>
</feature>
<keyword evidence="7" id="KW-0040">ANK repeat</keyword>
<evidence type="ECO:0000256" key="3">
    <source>
        <dbReference type="ARBA" id="ARBA00012513"/>
    </source>
</evidence>
<dbReference type="SUPFAM" id="SSF56112">
    <property type="entry name" value="Protein kinase-like (PK-like)"/>
    <property type="match status" value="1"/>
</dbReference>
<dbReference type="Pfam" id="PF12796">
    <property type="entry name" value="Ank_2"/>
    <property type="match status" value="1"/>
</dbReference>
<keyword evidence="15" id="KW-1185">Reference proteome</keyword>
<evidence type="ECO:0000313" key="15">
    <source>
        <dbReference type="Proteomes" id="UP000785200"/>
    </source>
</evidence>
<dbReference type="PANTHER" id="PTHR24198:SF165">
    <property type="entry name" value="ANKYRIN REPEAT-CONTAINING PROTEIN-RELATED"/>
    <property type="match status" value="1"/>
</dbReference>
<organism evidence="14 15">
    <name type="scientific">Hyphodiscus hymeniophilus</name>
    <dbReference type="NCBI Taxonomy" id="353542"/>
    <lineage>
        <taxon>Eukaryota</taxon>
        <taxon>Fungi</taxon>
        <taxon>Dikarya</taxon>
        <taxon>Ascomycota</taxon>
        <taxon>Pezizomycotina</taxon>
        <taxon>Leotiomycetes</taxon>
        <taxon>Helotiales</taxon>
        <taxon>Hyphodiscaceae</taxon>
        <taxon>Hyphodiscus</taxon>
    </lineage>
</organism>
<dbReference type="PROSITE" id="PS00109">
    <property type="entry name" value="PROTEIN_KINASE_TYR"/>
    <property type="match status" value="1"/>
</dbReference>
<dbReference type="GO" id="GO:0004674">
    <property type="term" value="F:protein serine/threonine kinase activity"/>
    <property type="evidence" value="ECO:0007669"/>
    <property type="project" value="UniProtKB-EC"/>
</dbReference>
<accession>A0A9P6VPZ3</accession>
<evidence type="ECO:0000313" key="14">
    <source>
        <dbReference type="EMBL" id="KAG0652055.1"/>
    </source>
</evidence>
<dbReference type="Proteomes" id="UP000785200">
    <property type="component" value="Unassembled WGS sequence"/>
</dbReference>
<keyword evidence="6" id="KW-0677">Repeat</keyword>
<reference evidence="14" key="1">
    <citation type="submission" date="2019-07" db="EMBL/GenBank/DDBJ databases">
        <title>Hyphodiscus hymeniophilus genome sequencing and assembly.</title>
        <authorList>
            <person name="Kramer G."/>
            <person name="Nodwell J."/>
        </authorList>
    </citation>
    <scope>NUCLEOTIDE SEQUENCE</scope>
    <source>
        <strain evidence="14">ATCC 34498</strain>
    </source>
</reference>
<dbReference type="Gene3D" id="1.10.510.10">
    <property type="entry name" value="Transferase(Phosphotransferase) domain 1"/>
    <property type="match status" value="1"/>
</dbReference>
<proteinExistence type="predicted"/>
<evidence type="ECO:0000256" key="6">
    <source>
        <dbReference type="ARBA" id="ARBA00022737"/>
    </source>
</evidence>
<dbReference type="InterPro" id="IPR008266">
    <property type="entry name" value="Tyr_kinase_AS"/>
</dbReference>
<evidence type="ECO:0000256" key="10">
    <source>
        <dbReference type="ARBA" id="ARBA00047899"/>
    </source>
</evidence>
<evidence type="ECO:0000259" key="13">
    <source>
        <dbReference type="PROSITE" id="PS50011"/>
    </source>
</evidence>
<evidence type="ECO:0000256" key="1">
    <source>
        <dbReference type="ARBA" id="ARBA00003747"/>
    </source>
</evidence>
<evidence type="ECO:0000256" key="9">
    <source>
        <dbReference type="ARBA" id="ARBA00033194"/>
    </source>
</evidence>
<dbReference type="Pfam" id="PF07714">
    <property type="entry name" value="PK_Tyr_Ser-Thr"/>
    <property type="match status" value="1"/>
</dbReference>
<dbReference type="SUPFAM" id="SSF48403">
    <property type="entry name" value="Ankyrin repeat"/>
    <property type="match status" value="2"/>
</dbReference>
<evidence type="ECO:0000256" key="2">
    <source>
        <dbReference type="ARBA" id="ARBA00011534"/>
    </source>
</evidence>
<gene>
    <name evidence="14" type="ORF">D0Z07_1424</name>
</gene>
<comment type="catalytic activity">
    <reaction evidence="11">
        <text>L-seryl-[protein] + ATP = O-phospho-L-seryl-[protein] + ADP + H(+)</text>
        <dbReference type="Rhea" id="RHEA:17989"/>
        <dbReference type="Rhea" id="RHEA-COMP:9863"/>
        <dbReference type="Rhea" id="RHEA-COMP:11604"/>
        <dbReference type="ChEBI" id="CHEBI:15378"/>
        <dbReference type="ChEBI" id="CHEBI:29999"/>
        <dbReference type="ChEBI" id="CHEBI:30616"/>
        <dbReference type="ChEBI" id="CHEBI:83421"/>
        <dbReference type="ChEBI" id="CHEBI:456216"/>
        <dbReference type="EC" id="2.7.11.1"/>
    </reaction>
</comment>
<dbReference type="EMBL" id="VNKQ01000003">
    <property type="protein sequence ID" value="KAG0652055.1"/>
    <property type="molecule type" value="Genomic_DNA"/>
</dbReference>
<comment type="function">
    <text evidence="1">Component of the EKC/KEOPS complex that is required for the formation of a threonylcarbamoyl group on adenosine at position 37 (t(6)A37) in tRNAs that read codons beginning with adenine. The complex is probably involved in the transfer of the threonylcarbamoyl moiety of threonylcarbamoyl-AMP (TC-AMP) to the N6 group of A37. BUD32 has ATPase activity in the context of the EKC/KEOPS complex and likely plays a supporting role to the catalytic subunit KAE1. The EKC/KEOPS complex also promotes both telomere uncapping and telomere elongation. The complex is required for efficient recruitment of transcriptional coactivators.</text>
</comment>
<evidence type="ECO:0000256" key="12">
    <source>
        <dbReference type="SAM" id="MobiDB-lite"/>
    </source>
</evidence>
<dbReference type="InterPro" id="IPR001245">
    <property type="entry name" value="Ser-Thr/Tyr_kinase_cat_dom"/>
</dbReference>
<dbReference type="SMART" id="SM00220">
    <property type="entry name" value="S_TKc"/>
    <property type="match status" value="1"/>
</dbReference>
<dbReference type="InterPro" id="IPR000719">
    <property type="entry name" value="Prot_kinase_dom"/>
</dbReference>
<evidence type="ECO:0000256" key="4">
    <source>
        <dbReference type="ARBA" id="ARBA00013948"/>
    </source>
</evidence>
<evidence type="ECO:0000256" key="5">
    <source>
        <dbReference type="ARBA" id="ARBA00019973"/>
    </source>
</evidence>
<keyword evidence="14" id="KW-0675">Receptor</keyword>
<protein>
    <recommendedName>
        <fullName evidence="5">EKC/KEOPS complex subunit BUD32</fullName>
        <ecNumber evidence="3">2.7.11.1</ecNumber>
    </recommendedName>
    <alternativeName>
        <fullName evidence="8 9">Atypical Serine/threonine protein kinase BUD32</fullName>
    </alternativeName>
    <alternativeName>
        <fullName evidence="4">EKC/KEOPS complex subunit bud32</fullName>
    </alternativeName>
</protein>
<comment type="catalytic activity">
    <reaction evidence="10">
        <text>L-threonyl-[protein] + ATP = O-phospho-L-threonyl-[protein] + ADP + H(+)</text>
        <dbReference type="Rhea" id="RHEA:46608"/>
        <dbReference type="Rhea" id="RHEA-COMP:11060"/>
        <dbReference type="Rhea" id="RHEA-COMP:11605"/>
        <dbReference type="ChEBI" id="CHEBI:15378"/>
        <dbReference type="ChEBI" id="CHEBI:30013"/>
        <dbReference type="ChEBI" id="CHEBI:30616"/>
        <dbReference type="ChEBI" id="CHEBI:61977"/>
        <dbReference type="ChEBI" id="CHEBI:456216"/>
        <dbReference type="EC" id="2.7.11.1"/>
    </reaction>
</comment>
<dbReference type="SMART" id="SM00248">
    <property type="entry name" value="ANK"/>
    <property type="match status" value="8"/>
</dbReference>
<dbReference type="InterPro" id="IPR011009">
    <property type="entry name" value="Kinase-like_dom_sf"/>
</dbReference>
<dbReference type="Gene3D" id="1.25.40.20">
    <property type="entry name" value="Ankyrin repeat-containing domain"/>
    <property type="match status" value="2"/>
</dbReference>
<dbReference type="GO" id="GO:0005524">
    <property type="term" value="F:ATP binding"/>
    <property type="evidence" value="ECO:0007669"/>
    <property type="project" value="InterPro"/>
</dbReference>
<dbReference type="EC" id="2.7.11.1" evidence="3"/>
<evidence type="ECO:0000256" key="11">
    <source>
        <dbReference type="ARBA" id="ARBA00048679"/>
    </source>
</evidence>